<proteinExistence type="predicted"/>
<keyword evidence="6" id="KW-1185">Reference proteome</keyword>
<evidence type="ECO:0000256" key="1">
    <source>
        <dbReference type="SAM" id="MobiDB-lite"/>
    </source>
</evidence>
<dbReference type="InterPro" id="IPR039015">
    <property type="entry name" value="ENDOD1"/>
</dbReference>
<dbReference type="PANTHER" id="PTHR21472">
    <property type="entry name" value="ENDONUCLEASE DOMAIN-CONTAINING 1 PROTEIN ENDOD1"/>
    <property type="match status" value="1"/>
</dbReference>
<dbReference type="Proteomes" id="UP001230051">
    <property type="component" value="Unassembled WGS sequence"/>
</dbReference>
<dbReference type="Gene3D" id="3.40.570.10">
    <property type="entry name" value="Extracellular Endonuclease, subunit A"/>
    <property type="match status" value="1"/>
</dbReference>
<keyword evidence="5" id="KW-0378">Hydrolase</keyword>
<gene>
    <name evidence="5" type="primary">ENDOD1</name>
    <name evidence="5" type="ORF">AOXY_G24607</name>
</gene>
<evidence type="ECO:0000259" key="4">
    <source>
        <dbReference type="SMART" id="SM00892"/>
    </source>
</evidence>
<dbReference type="GO" id="GO:0046872">
    <property type="term" value="F:metal ion binding"/>
    <property type="evidence" value="ECO:0007669"/>
    <property type="project" value="InterPro"/>
</dbReference>
<feature type="region of interest" description="Disordered" evidence="1">
    <location>
        <begin position="155"/>
        <end position="181"/>
    </location>
</feature>
<feature type="chain" id="PRO_5042242481" evidence="2">
    <location>
        <begin position="21"/>
        <end position="305"/>
    </location>
</feature>
<keyword evidence="5" id="KW-0540">Nuclease</keyword>
<dbReference type="GO" id="GO:0004519">
    <property type="term" value="F:endonuclease activity"/>
    <property type="evidence" value="ECO:0007669"/>
    <property type="project" value="UniProtKB-KW"/>
</dbReference>
<comment type="caution">
    <text evidence="5">The sequence shown here is derived from an EMBL/GenBank/DDBJ whole genome shotgun (WGS) entry which is preliminary data.</text>
</comment>
<dbReference type="InterPro" id="IPR044925">
    <property type="entry name" value="His-Me_finger_sf"/>
</dbReference>
<keyword evidence="2" id="KW-0732">Signal</keyword>
<dbReference type="SMART" id="SM00477">
    <property type="entry name" value="NUC"/>
    <property type="match status" value="1"/>
</dbReference>
<dbReference type="InterPro" id="IPR020821">
    <property type="entry name" value="ENPP1-3/EXOG-like_nuc-like"/>
</dbReference>
<reference evidence="5" key="1">
    <citation type="submission" date="2022-02" db="EMBL/GenBank/DDBJ databases">
        <title>Atlantic sturgeon de novo genome assembly.</title>
        <authorList>
            <person name="Stock M."/>
            <person name="Klopp C."/>
            <person name="Guiguen Y."/>
            <person name="Cabau C."/>
            <person name="Parinello H."/>
            <person name="Santidrian Yebra-Pimentel E."/>
            <person name="Kuhl H."/>
            <person name="Dirks R.P."/>
            <person name="Guessner J."/>
            <person name="Wuertz S."/>
            <person name="Du K."/>
            <person name="Schartl M."/>
        </authorList>
    </citation>
    <scope>NUCLEOTIDE SEQUENCE</scope>
    <source>
        <strain evidence="5">STURGEONOMICS-FGT-2020</strain>
        <tissue evidence="5">Whole blood</tissue>
    </source>
</reference>
<keyword evidence="5" id="KW-0255">Endonuclease</keyword>
<dbReference type="AlphaFoldDB" id="A0AAD8CSM6"/>
<dbReference type="InterPro" id="IPR001604">
    <property type="entry name" value="Endo_G_ENPP1-like_dom"/>
</dbReference>
<name>A0AAD8CSM6_ACIOX</name>
<dbReference type="Pfam" id="PF01223">
    <property type="entry name" value="Endonuclease_NS"/>
    <property type="match status" value="1"/>
</dbReference>
<dbReference type="SMART" id="SM00892">
    <property type="entry name" value="Endonuclease_NS"/>
    <property type="match status" value="1"/>
</dbReference>
<evidence type="ECO:0000313" key="6">
    <source>
        <dbReference type="Proteomes" id="UP001230051"/>
    </source>
</evidence>
<dbReference type="EMBL" id="JAGXEW010000026">
    <property type="protein sequence ID" value="KAK1157047.1"/>
    <property type="molecule type" value="Genomic_DNA"/>
</dbReference>
<protein>
    <submittedName>
        <fullName evidence="5">Endonuclease domain-containing 1 protein-like</fullName>
    </submittedName>
</protein>
<evidence type="ECO:0000256" key="2">
    <source>
        <dbReference type="SAM" id="SignalP"/>
    </source>
</evidence>
<accession>A0AAD8CSM6</accession>
<evidence type="ECO:0000313" key="5">
    <source>
        <dbReference type="EMBL" id="KAK1157047.1"/>
    </source>
</evidence>
<organism evidence="5 6">
    <name type="scientific">Acipenser oxyrinchus oxyrinchus</name>
    <dbReference type="NCBI Taxonomy" id="40147"/>
    <lineage>
        <taxon>Eukaryota</taxon>
        <taxon>Metazoa</taxon>
        <taxon>Chordata</taxon>
        <taxon>Craniata</taxon>
        <taxon>Vertebrata</taxon>
        <taxon>Euteleostomi</taxon>
        <taxon>Actinopterygii</taxon>
        <taxon>Chondrostei</taxon>
        <taxon>Acipenseriformes</taxon>
        <taxon>Acipenseridae</taxon>
        <taxon>Acipenser</taxon>
    </lineage>
</organism>
<feature type="domain" description="ENPP1-3/EXOG-like endonuclease/phosphodiesterase" evidence="3">
    <location>
        <begin position="61"/>
        <end position="288"/>
    </location>
</feature>
<dbReference type="PANTHER" id="PTHR21472:SF18">
    <property type="entry name" value="ENDONUCLEASE DOMAIN-CONTAINING 1 PROTEIN"/>
    <property type="match status" value="1"/>
</dbReference>
<feature type="signal peptide" evidence="2">
    <location>
        <begin position="1"/>
        <end position="20"/>
    </location>
</feature>
<dbReference type="SUPFAM" id="SSF54060">
    <property type="entry name" value="His-Me finger endonucleases"/>
    <property type="match status" value="1"/>
</dbReference>
<evidence type="ECO:0000259" key="3">
    <source>
        <dbReference type="SMART" id="SM00477"/>
    </source>
</evidence>
<sequence length="305" mass="34960">MLSSLICVLFALITLWSVNATVLMSDTFQNSPCMKFFYKNQELTGFEDSNYARICQSFRDRYYFASLYDKERRIPLYSASLFNYKDPLDKETDMSNEHWKYEAQLAYPSQNGNMQQIDSKVKDDPIIKQSQPVEIDYNKLYQKVKYTRGHLNPNSYMGSKSSKASTFTVTNAPPQPRGFNQEQWRNTENRMLGLLNDKCHVVSGVIPYQAEKWIPDNTERRVAVPEFVWMAYCCPDHQPPTGAVLGHSDGSGTVTIGEGADKLQFKPAEIKDIEVCQLEAILRSRLQPKNPISIFKDGCNQGFIH</sequence>
<dbReference type="GO" id="GO:0003676">
    <property type="term" value="F:nucleic acid binding"/>
    <property type="evidence" value="ECO:0007669"/>
    <property type="project" value="InterPro"/>
</dbReference>
<dbReference type="GO" id="GO:0016787">
    <property type="term" value="F:hydrolase activity"/>
    <property type="evidence" value="ECO:0007669"/>
    <property type="project" value="InterPro"/>
</dbReference>
<feature type="domain" description="DNA/RNA non-specific endonuclease/pyrophosphatase/phosphodiesterase" evidence="4">
    <location>
        <begin position="60"/>
        <end position="272"/>
    </location>
</feature>
<dbReference type="InterPro" id="IPR044929">
    <property type="entry name" value="DNA/RNA_non-sp_Endonuclease_sf"/>
</dbReference>